<sequence length="377" mass="40618">MMKFNYNLPVNLLFGRGRSNEIGIEVAKYGTKALIVTGRSSTKKSGLLDKVISLLEESNVGYEIFDKVEQNPLTTTVYEGVDIIKETGCDVVLGLGGGSIMDAAKSIAFSAKNPGDISEYIFGIKQGGKALPIILVPTTCGTGSEGNCFSVLTNPETKDKKSLRTNVIIAKASIIDPELMTTIPKHILASVGFDALAHNMEAYVSKIGQPLTDMKALYGIKLLAQNLPKIYNDPTDLEGWEKVTLASTLGGMVIGVAGVTAPHGMEHPASGLHDIVHGKGLAALTPVIVENSWQSDVEKYNDISRLLGGSCAQDCADAIRNLLSKIDLKVTLGELGVQEKDVDWMAENCMKVSKPSITNHPKEFTLEEIKDIYYKSL</sequence>
<evidence type="ECO:0000256" key="1">
    <source>
        <dbReference type="ARBA" id="ARBA00023002"/>
    </source>
</evidence>
<evidence type="ECO:0000313" key="4">
    <source>
        <dbReference type="EMBL" id="AGX41871.1"/>
    </source>
</evidence>
<dbReference type="GO" id="GO:0004022">
    <property type="term" value="F:alcohol dehydrogenase (NAD+) activity"/>
    <property type="evidence" value="ECO:0007669"/>
    <property type="project" value="UniProtKB-ARBA"/>
</dbReference>
<proteinExistence type="predicted"/>
<evidence type="ECO:0000313" key="5">
    <source>
        <dbReference type="Proteomes" id="UP000017118"/>
    </source>
</evidence>
<dbReference type="SUPFAM" id="SSF56796">
    <property type="entry name" value="Dehydroquinate synthase-like"/>
    <property type="match status" value="1"/>
</dbReference>
<dbReference type="AlphaFoldDB" id="U5MQE7"/>
<dbReference type="Pfam" id="PF00465">
    <property type="entry name" value="Fe-ADH"/>
    <property type="match status" value="1"/>
</dbReference>
<dbReference type="PANTHER" id="PTHR11496:SF104">
    <property type="entry name" value="3-DEOXY-ALPHA-D-MANNO-OCTULOSONATE 8-OXIDASE"/>
    <property type="match status" value="1"/>
</dbReference>
<protein>
    <submittedName>
        <fullName evidence="4">1,3-propanediol dehydrogenase DhaT</fullName>
        <ecNumber evidence="4">1.1.1.202</ecNumber>
    </submittedName>
</protein>
<accession>U5MQE7</accession>
<dbReference type="FunFam" id="3.40.50.1970:FF:000003">
    <property type="entry name" value="Alcohol dehydrogenase, iron-containing"/>
    <property type="match status" value="1"/>
</dbReference>
<dbReference type="InterPro" id="IPR001670">
    <property type="entry name" value="ADH_Fe/GldA"/>
</dbReference>
<dbReference type="EMBL" id="CP006721">
    <property type="protein sequence ID" value="AGX41871.1"/>
    <property type="molecule type" value="Genomic_DNA"/>
</dbReference>
<dbReference type="Gene3D" id="3.40.50.1970">
    <property type="match status" value="1"/>
</dbReference>
<feature type="domain" description="Alcohol dehydrogenase iron-type/glycerol dehydrogenase GldA" evidence="2">
    <location>
        <begin position="9"/>
        <end position="177"/>
    </location>
</feature>
<dbReference type="EC" id="1.1.1.202" evidence="4"/>
<name>U5MQE7_CLOSA</name>
<dbReference type="InterPro" id="IPR039697">
    <property type="entry name" value="Alcohol_dehydrogenase_Fe"/>
</dbReference>
<keyword evidence="1 4" id="KW-0560">Oxidoreductase</keyword>
<dbReference type="CDD" id="cd08185">
    <property type="entry name" value="Fe-ADH-like"/>
    <property type="match status" value="1"/>
</dbReference>
<dbReference type="GO" id="GO:0047516">
    <property type="term" value="F:1,3-propanediol dehydrogenase activity"/>
    <property type="evidence" value="ECO:0007669"/>
    <property type="project" value="UniProtKB-EC"/>
</dbReference>
<dbReference type="PATRIC" id="fig|1345695.10.peg.2935"/>
<organism evidence="4 5">
    <name type="scientific">Clostridium saccharobutylicum DSM 13864</name>
    <dbReference type="NCBI Taxonomy" id="1345695"/>
    <lineage>
        <taxon>Bacteria</taxon>
        <taxon>Bacillati</taxon>
        <taxon>Bacillota</taxon>
        <taxon>Clostridia</taxon>
        <taxon>Eubacteriales</taxon>
        <taxon>Clostridiaceae</taxon>
        <taxon>Clostridium</taxon>
    </lineage>
</organism>
<dbReference type="PANTHER" id="PTHR11496">
    <property type="entry name" value="ALCOHOL DEHYDROGENASE"/>
    <property type="match status" value="1"/>
</dbReference>
<gene>
    <name evidence="4" type="primary">dhaT1</name>
    <name evidence="4" type="ORF">CLSA_c08580</name>
</gene>
<feature type="domain" description="Fe-containing alcohol dehydrogenase-like C-terminal" evidence="3">
    <location>
        <begin position="189"/>
        <end position="376"/>
    </location>
</feature>
<evidence type="ECO:0000259" key="2">
    <source>
        <dbReference type="Pfam" id="PF00465"/>
    </source>
</evidence>
<reference evidence="4 5" key="1">
    <citation type="journal article" date="2013" name="Genome Announc.">
        <title>Complete Genome Sequence of the Solvent Producer Clostridium saccharobutylicum NCP262 (DSM 13864).</title>
        <authorList>
            <person name="Poehlein A."/>
            <person name="Hartwich K."/>
            <person name="Krabben P."/>
            <person name="Ehrenreich A."/>
            <person name="Liebl W."/>
            <person name="Durre P."/>
            <person name="Gottschalk G."/>
            <person name="Daniel R."/>
        </authorList>
    </citation>
    <scope>NUCLEOTIDE SEQUENCE [LARGE SCALE GENOMIC DNA]</scope>
    <source>
        <strain evidence="4">DSM 13864</strain>
    </source>
</reference>
<dbReference type="HOGENOM" id="CLU_007207_0_0_9"/>
<dbReference type="Pfam" id="PF25137">
    <property type="entry name" value="ADH_Fe_C"/>
    <property type="match status" value="1"/>
</dbReference>
<dbReference type="eggNOG" id="COG1454">
    <property type="taxonomic scope" value="Bacteria"/>
</dbReference>
<dbReference type="KEGG" id="csb:CLSA_c08580"/>
<dbReference type="Proteomes" id="UP000017118">
    <property type="component" value="Chromosome"/>
</dbReference>
<dbReference type="Gene3D" id="1.20.1090.10">
    <property type="entry name" value="Dehydroquinate synthase-like - alpha domain"/>
    <property type="match status" value="1"/>
</dbReference>
<dbReference type="InterPro" id="IPR056798">
    <property type="entry name" value="ADH_Fe_C"/>
</dbReference>
<dbReference type="GO" id="GO:0046872">
    <property type="term" value="F:metal ion binding"/>
    <property type="evidence" value="ECO:0007669"/>
    <property type="project" value="InterPro"/>
</dbReference>
<keyword evidence="5" id="KW-1185">Reference proteome</keyword>
<evidence type="ECO:0000259" key="3">
    <source>
        <dbReference type="Pfam" id="PF25137"/>
    </source>
</evidence>